<accession>A0AAD8A240</accession>
<dbReference type="EMBL" id="JASPKZ010003881">
    <property type="protein sequence ID" value="KAJ9591215.1"/>
    <property type="molecule type" value="Genomic_DNA"/>
</dbReference>
<dbReference type="AlphaFoldDB" id="A0AAD8A240"/>
<reference evidence="1" key="1">
    <citation type="journal article" date="2023" name="IScience">
        <title>Live-bearing cockroach genome reveals convergent evolutionary mechanisms linked to viviparity in insects and beyond.</title>
        <authorList>
            <person name="Fouks B."/>
            <person name="Harrison M.C."/>
            <person name="Mikhailova A.A."/>
            <person name="Marchal E."/>
            <person name="English S."/>
            <person name="Carruthers M."/>
            <person name="Jennings E.C."/>
            <person name="Chiamaka E.L."/>
            <person name="Frigard R.A."/>
            <person name="Pippel M."/>
            <person name="Attardo G.M."/>
            <person name="Benoit J.B."/>
            <person name="Bornberg-Bauer E."/>
            <person name="Tobe S.S."/>
        </authorList>
    </citation>
    <scope>NUCLEOTIDE SEQUENCE</scope>
    <source>
        <strain evidence="1">Stay&amp;Tobe</strain>
    </source>
</reference>
<proteinExistence type="predicted"/>
<evidence type="ECO:0000313" key="1">
    <source>
        <dbReference type="EMBL" id="KAJ9591215.1"/>
    </source>
</evidence>
<evidence type="ECO:0000313" key="2">
    <source>
        <dbReference type="Proteomes" id="UP001233999"/>
    </source>
</evidence>
<name>A0AAD8A240_DIPPU</name>
<comment type="caution">
    <text evidence="1">The sequence shown here is derived from an EMBL/GenBank/DDBJ whole genome shotgun (WGS) entry which is preliminary data.</text>
</comment>
<protein>
    <submittedName>
        <fullName evidence="1">Uncharacterized protein</fullName>
    </submittedName>
</protein>
<feature type="non-terminal residue" evidence="1">
    <location>
        <position position="1"/>
    </location>
</feature>
<sequence length="51" mass="6211">VFTTVLSIWIFSVRGRFMYATSILTQLFPYWHFTSGFFYDLYIGEYPEREN</sequence>
<organism evidence="1 2">
    <name type="scientific">Diploptera punctata</name>
    <name type="common">Pacific beetle cockroach</name>
    <dbReference type="NCBI Taxonomy" id="6984"/>
    <lineage>
        <taxon>Eukaryota</taxon>
        <taxon>Metazoa</taxon>
        <taxon>Ecdysozoa</taxon>
        <taxon>Arthropoda</taxon>
        <taxon>Hexapoda</taxon>
        <taxon>Insecta</taxon>
        <taxon>Pterygota</taxon>
        <taxon>Neoptera</taxon>
        <taxon>Polyneoptera</taxon>
        <taxon>Dictyoptera</taxon>
        <taxon>Blattodea</taxon>
        <taxon>Blaberoidea</taxon>
        <taxon>Blaberidae</taxon>
        <taxon>Diplopterinae</taxon>
        <taxon>Diploptera</taxon>
    </lineage>
</organism>
<gene>
    <name evidence="1" type="ORF">L9F63_002221</name>
</gene>
<feature type="non-terminal residue" evidence="1">
    <location>
        <position position="51"/>
    </location>
</feature>
<keyword evidence="2" id="KW-1185">Reference proteome</keyword>
<dbReference type="Proteomes" id="UP001233999">
    <property type="component" value="Unassembled WGS sequence"/>
</dbReference>
<reference evidence="1" key="2">
    <citation type="submission" date="2023-05" db="EMBL/GenBank/DDBJ databases">
        <authorList>
            <person name="Fouks B."/>
        </authorList>
    </citation>
    <scope>NUCLEOTIDE SEQUENCE</scope>
    <source>
        <strain evidence="1">Stay&amp;Tobe</strain>
        <tissue evidence="1">Testes</tissue>
    </source>
</reference>